<dbReference type="PRINTS" id="PR01727">
    <property type="entry name" value="DNABINDINGHU"/>
</dbReference>
<dbReference type="PANTHER" id="PTHR33175:SF3">
    <property type="entry name" value="DNA-BINDING PROTEIN HU-BETA"/>
    <property type="match status" value="1"/>
</dbReference>
<keyword evidence="2" id="KW-0226">DNA condensation</keyword>
<comment type="similarity">
    <text evidence="1 4">Belongs to the bacterial histone-like protein family.</text>
</comment>
<evidence type="ECO:0000256" key="3">
    <source>
        <dbReference type="ARBA" id="ARBA00023125"/>
    </source>
</evidence>
<dbReference type="InterPro" id="IPR020816">
    <property type="entry name" value="Histone-like_DNA-bd_CS"/>
</dbReference>
<proteinExistence type="inferred from homology"/>
<dbReference type="GO" id="GO:0005829">
    <property type="term" value="C:cytosol"/>
    <property type="evidence" value="ECO:0007669"/>
    <property type="project" value="TreeGrafter"/>
</dbReference>
<dbReference type="Proteomes" id="UP001144372">
    <property type="component" value="Unassembled WGS sequence"/>
</dbReference>
<dbReference type="InterPro" id="IPR010992">
    <property type="entry name" value="IHF-like_DNA-bd_dom_sf"/>
</dbReference>
<evidence type="ECO:0000256" key="2">
    <source>
        <dbReference type="ARBA" id="ARBA00023067"/>
    </source>
</evidence>
<sequence>MTKAELVSKVAGDGGITKAQAEKAVDAMVAAIADALSGGDKVTLVGFGTFSVGERSAREGRNPRTGEKISIPASKVVKFKPGKSLSEKVK</sequence>
<dbReference type="PANTHER" id="PTHR33175">
    <property type="entry name" value="DNA-BINDING PROTEIN HU"/>
    <property type="match status" value="1"/>
</dbReference>
<dbReference type="AlphaFoldDB" id="A0A9W6FWN0"/>
<organism evidence="5 6">
    <name type="scientific">Desulforhabdus amnigena</name>
    <dbReference type="NCBI Taxonomy" id="40218"/>
    <lineage>
        <taxon>Bacteria</taxon>
        <taxon>Pseudomonadati</taxon>
        <taxon>Thermodesulfobacteriota</taxon>
        <taxon>Syntrophobacteria</taxon>
        <taxon>Syntrophobacterales</taxon>
        <taxon>Syntrophobacteraceae</taxon>
        <taxon>Desulforhabdus</taxon>
    </lineage>
</organism>
<name>A0A9W6FWN0_9BACT</name>
<keyword evidence="6" id="KW-1185">Reference proteome</keyword>
<dbReference type="SMART" id="SM00411">
    <property type="entry name" value="BHL"/>
    <property type="match status" value="1"/>
</dbReference>
<dbReference type="CDD" id="cd13831">
    <property type="entry name" value="HU"/>
    <property type="match status" value="1"/>
</dbReference>
<dbReference type="PROSITE" id="PS00045">
    <property type="entry name" value="HISTONE_LIKE"/>
    <property type="match status" value="1"/>
</dbReference>
<comment type="caution">
    <text evidence="5">The sequence shown here is derived from an EMBL/GenBank/DDBJ whole genome shotgun (WGS) entry which is preliminary data.</text>
</comment>
<reference evidence="5" key="1">
    <citation type="submission" date="2022-12" db="EMBL/GenBank/DDBJ databases">
        <title>Reference genome sequencing for broad-spectrum identification of bacterial and archaeal isolates by mass spectrometry.</title>
        <authorList>
            <person name="Sekiguchi Y."/>
            <person name="Tourlousse D.M."/>
        </authorList>
    </citation>
    <scope>NUCLEOTIDE SEQUENCE</scope>
    <source>
        <strain evidence="5">ASRB1</strain>
    </source>
</reference>
<dbReference type="GO" id="GO:0003677">
    <property type="term" value="F:DNA binding"/>
    <property type="evidence" value="ECO:0007669"/>
    <property type="project" value="UniProtKB-KW"/>
</dbReference>
<evidence type="ECO:0000313" key="5">
    <source>
        <dbReference type="EMBL" id="GLI36202.1"/>
    </source>
</evidence>
<gene>
    <name evidence="5" type="ORF">DAMNIGENAA_36350</name>
</gene>
<dbReference type="EMBL" id="BSDR01000001">
    <property type="protein sequence ID" value="GLI36202.1"/>
    <property type="molecule type" value="Genomic_DNA"/>
</dbReference>
<evidence type="ECO:0000256" key="1">
    <source>
        <dbReference type="ARBA" id="ARBA00010529"/>
    </source>
</evidence>
<evidence type="ECO:0000313" key="6">
    <source>
        <dbReference type="Proteomes" id="UP001144372"/>
    </source>
</evidence>
<accession>A0A9W6FWN0</accession>
<dbReference type="RefSeq" id="WP_281796433.1">
    <property type="nucleotide sequence ID" value="NZ_BSDR01000001.1"/>
</dbReference>
<dbReference type="GO" id="GO:0030261">
    <property type="term" value="P:chromosome condensation"/>
    <property type="evidence" value="ECO:0007669"/>
    <property type="project" value="UniProtKB-KW"/>
</dbReference>
<evidence type="ECO:0000256" key="4">
    <source>
        <dbReference type="RuleBase" id="RU003939"/>
    </source>
</evidence>
<dbReference type="Pfam" id="PF00216">
    <property type="entry name" value="Bac_DNA_binding"/>
    <property type="match status" value="1"/>
</dbReference>
<keyword evidence="3" id="KW-0238">DNA-binding</keyword>
<protein>
    <submittedName>
        <fullName evidence="5">Transcriptional regulator</fullName>
    </submittedName>
</protein>
<dbReference type="InterPro" id="IPR000119">
    <property type="entry name" value="Hist_DNA-bd"/>
</dbReference>
<dbReference type="Gene3D" id="4.10.520.10">
    <property type="entry name" value="IHF-like DNA-binding proteins"/>
    <property type="match status" value="1"/>
</dbReference>
<dbReference type="SUPFAM" id="SSF47729">
    <property type="entry name" value="IHF-like DNA-binding proteins"/>
    <property type="match status" value="1"/>
</dbReference>
<dbReference type="GO" id="GO:0030527">
    <property type="term" value="F:structural constituent of chromatin"/>
    <property type="evidence" value="ECO:0007669"/>
    <property type="project" value="InterPro"/>
</dbReference>